<evidence type="ECO:0008006" key="4">
    <source>
        <dbReference type="Google" id="ProtNLM"/>
    </source>
</evidence>
<feature type="signal peptide" evidence="1">
    <location>
        <begin position="1"/>
        <end position="18"/>
    </location>
</feature>
<keyword evidence="3" id="KW-1185">Reference proteome</keyword>
<name>A0ABX0XQS0_9SPHN</name>
<evidence type="ECO:0000256" key="1">
    <source>
        <dbReference type="SAM" id="SignalP"/>
    </source>
</evidence>
<dbReference type="Gene3D" id="1.25.40.10">
    <property type="entry name" value="Tetratricopeptide repeat domain"/>
    <property type="match status" value="1"/>
</dbReference>
<sequence>MRLLLIAAAMLASAPAAASGDIAAPCIAASGCVRLAPAQLLRLVDEYQASGRAADAETLLRSLSGDADRELRTEARFRLAMLREQQGDRAGAAGSLRQLLVDRPEAQRPRLELARMLAQLGDESGARRELRVVSATGLPDDVARAVDRFSQALRSTRAFGGSFELAIAPDSNINRATARETVDTVIAPILLDEDAKARSGVGLALGGQAFWRLRLGERSSMLTRLSARGDLYGRGRFNDIGVNLAVGPELRIGSSRLRPAALASRRWFGSERFSDGLGGSVNWLRPLSRRSQIEAEATLISIRHARLSAQDGLLIDGNVAYDLALSSRSSGRVAARVTRQGAAEPGLATTAVGGDMLLSHLVMGQVIFGQLGVSRLEADRRLALFPERRQDLRFDLSAGLVLRGISFNGLSPLVRVTRTINQSTVELFDFARTRVEFALSRAF</sequence>
<evidence type="ECO:0000313" key="3">
    <source>
        <dbReference type="Proteomes" id="UP000734218"/>
    </source>
</evidence>
<dbReference type="RefSeq" id="WP_167955519.1">
    <property type="nucleotide sequence ID" value="NZ_JAATJE010000002.1"/>
</dbReference>
<organism evidence="2 3">
    <name type="scientific">Sphingomonas jejuensis</name>
    <dbReference type="NCBI Taxonomy" id="904715"/>
    <lineage>
        <taxon>Bacteria</taxon>
        <taxon>Pseudomonadati</taxon>
        <taxon>Pseudomonadota</taxon>
        <taxon>Alphaproteobacteria</taxon>
        <taxon>Sphingomonadales</taxon>
        <taxon>Sphingomonadaceae</taxon>
        <taxon>Sphingomonas</taxon>
    </lineage>
</organism>
<comment type="caution">
    <text evidence="2">The sequence shown here is derived from an EMBL/GenBank/DDBJ whole genome shotgun (WGS) entry which is preliminary data.</text>
</comment>
<accession>A0ABX0XQS0</accession>
<evidence type="ECO:0000313" key="2">
    <source>
        <dbReference type="EMBL" id="NJC35015.1"/>
    </source>
</evidence>
<feature type="chain" id="PRO_5045185304" description="DUF560 domain-containing protein" evidence="1">
    <location>
        <begin position="19"/>
        <end position="443"/>
    </location>
</feature>
<dbReference type="Proteomes" id="UP000734218">
    <property type="component" value="Unassembled WGS sequence"/>
</dbReference>
<reference evidence="2 3" key="1">
    <citation type="submission" date="2020-03" db="EMBL/GenBank/DDBJ databases">
        <title>Genomic Encyclopedia of Type Strains, Phase IV (KMG-IV): sequencing the most valuable type-strain genomes for metagenomic binning, comparative biology and taxonomic classification.</title>
        <authorList>
            <person name="Goeker M."/>
        </authorList>
    </citation>
    <scope>NUCLEOTIDE SEQUENCE [LARGE SCALE GENOMIC DNA]</scope>
    <source>
        <strain evidence="2 3">DSM 27651</strain>
    </source>
</reference>
<keyword evidence="1" id="KW-0732">Signal</keyword>
<dbReference type="PROSITE" id="PS51257">
    <property type="entry name" value="PROKAR_LIPOPROTEIN"/>
    <property type="match status" value="1"/>
</dbReference>
<gene>
    <name evidence="2" type="ORF">GGR88_002529</name>
</gene>
<dbReference type="EMBL" id="JAATJE010000002">
    <property type="protein sequence ID" value="NJC35015.1"/>
    <property type="molecule type" value="Genomic_DNA"/>
</dbReference>
<dbReference type="InterPro" id="IPR011990">
    <property type="entry name" value="TPR-like_helical_dom_sf"/>
</dbReference>
<protein>
    <recommendedName>
        <fullName evidence="4">DUF560 domain-containing protein</fullName>
    </recommendedName>
</protein>
<proteinExistence type="predicted"/>